<dbReference type="Pfam" id="PF21607">
    <property type="entry name" value="FabD_helical_ins"/>
    <property type="match status" value="1"/>
</dbReference>
<accession>A0A9W6RDR6</accession>
<feature type="domain" description="[Acyl-carrier-protein] S-malonyltransferase-like inserted helical" evidence="1">
    <location>
        <begin position="378"/>
        <end position="457"/>
    </location>
</feature>
<name>A0A9W6RDR6_9ACTN</name>
<dbReference type="NCBIfam" id="TIGR02814">
    <property type="entry name" value="pfaD_fam"/>
    <property type="match status" value="1"/>
</dbReference>
<reference evidence="2" key="1">
    <citation type="submission" date="2023-03" db="EMBL/GenBank/DDBJ databases">
        <title>Actinoallomurus iriomotensis NBRC 103681.</title>
        <authorList>
            <person name="Ichikawa N."/>
            <person name="Sato H."/>
            <person name="Tonouchi N."/>
        </authorList>
    </citation>
    <scope>NUCLEOTIDE SEQUENCE</scope>
    <source>
        <strain evidence="2">NBRC 103681</strain>
    </source>
</reference>
<organism evidence="2 3">
    <name type="scientific">Actinoallomurus iriomotensis</name>
    <dbReference type="NCBI Taxonomy" id="478107"/>
    <lineage>
        <taxon>Bacteria</taxon>
        <taxon>Bacillati</taxon>
        <taxon>Actinomycetota</taxon>
        <taxon>Actinomycetes</taxon>
        <taxon>Streptosporangiales</taxon>
        <taxon>Thermomonosporaceae</taxon>
        <taxon>Actinoallomurus</taxon>
    </lineage>
</organism>
<evidence type="ECO:0000259" key="1">
    <source>
        <dbReference type="Pfam" id="PF21607"/>
    </source>
</evidence>
<keyword evidence="2" id="KW-0223">Dioxygenase</keyword>
<dbReference type="PANTHER" id="PTHR32332:SF20">
    <property type="entry name" value="2-NITROPROPANE DIOXYGENASE-LIKE PROTEIN"/>
    <property type="match status" value="1"/>
</dbReference>
<keyword evidence="2" id="KW-0560">Oxidoreductase</keyword>
<dbReference type="Proteomes" id="UP001165135">
    <property type="component" value="Unassembled WGS sequence"/>
</dbReference>
<dbReference type="SUPFAM" id="SSF51412">
    <property type="entry name" value="Inosine monophosphate dehydrogenase (IMPDH)"/>
    <property type="match status" value="1"/>
</dbReference>
<protein>
    <submittedName>
        <fullName evidence="2">2-nitropropane dioxygenase</fullName>
    </submittedName>
</protein>
<sequence>MTSPGALVAGRPGPARDEAGMRRLLARLDEPVQVVRDASGIGVLGGAGERSGTEVLAEAPAAPPETLGDPGFRRRHGVARCYAAGAMAGGIATEELVIALGRDRVLGSFGAAGLLPDRIEAAIARITDALPCGPYAFNLIHSPAEEALERRTVELYLAHGVRTVEAAAFLTLTPHVVRYRVAGLSEEPSGAVRIGNRVIAKVSRREVARHFLSPPPPELVAALAGQGLVTARQAELAARVPMADDVTVEADSAGHTDNRPLVVLLPSIVELRDELQARYRFAEPVGVGAAGGIGTPHATLAAFVLGAGYVVTGSVNQSCVEAAASAHTKRLLAEVDLADVAMAPAADMFELGVRLQVVKRGTLFPVRAQRLYALYRAYDGLEQIPADERARLERQVFRQSLDEVWRGTREYFAARDPAQVVRAEQDPKRRMALVFRWYLGRSSRWSNVGEPGREGDYQIWCGPAMGAFNDWVRGSHLADPADRRVVDVARHLMTGAAYLRRVAHLDALGVTLPAALRRYRPEPGAPAPRAVPC</sequence>
<comment type="caution">
    <text evidence="2">The sequence shown here is derived from an EMBL/GenBank/DDBJ whole genome shotgun (WGS) entry which is preliminary data.</text>
</comment>
<dbReference type="Gene3D" id="3.20.20.70">
    <property type="entry name" value="Aldolase class I"/>
    <property type="match status" value="1"/>
</dbReference>
<proteinExistence type="predicted"/>
<dbReference type="InterPro" id="IPR049489">
    <property type="entry name" value="FabD-like_helical_ins"/>
</dbReference>
<dbReference type="AlphaFoldDB" id="A0A9W6RDR6"/>
<dbReference type="InterPro" id="IPR014179">
    <property type="entry name" value="PfaD-like_TIM-barrel"/>
</dbReference>
<dbReference type="EMBL" id="BSTJ01000002">
    <property type="protein sequence ID" value="GLY73938.1"/>
    <property type="molecule type" value="Genomic_DNA"/>
</dbReference>
<evidence type="ECO:0000313" key="2">
    <source>
        <dbReference type="EMBL" id="GLY73938.1"/>
    </source>
</evidence>
<dbReference type="RefSeq" id="WP_285619554.1">
    <property type="nucleotide sequence ID" value="NZ_BSTJ01000002.1"/>
</dbReference>
<evidence type="ECO:0000313" key="3">
    <source>
        <dbReference type="Proteomes" id="UP001165135"/>
    </source>
</evidence>
<gene>
    <name evidence="2" type="ORF">Airi01_022050</name>
</gene>
<dbReference type="GO" id="GO:0051213">
    <property type="term" value="F:dioxygenase activity"/>
    <property type="evidence" value="ECO:0007669"/>
    <property type="project" value="UniProtKB-KW"/>
</dbReference>
<dbReference type="InterPro" id="IPR013785">
    <property type="entry name" value="Aldolase_TIM"/>
</dbReference>
<dbReference type="Pfam" id="PF03060">
    <property type="entry name" value="NMO"/>
    <property type="match status" value="1"/>
</dbReference>
<dbReference type="PANTHER" id="PTHR32332">
    <property type="entry name" value="2-NITROPROPANE DIOXYGENASE"/>
    <property type="match status" value="1"/>
</dbReference>